<name>A0ABV8RK04_9SPHN</name>
<dbReference type="RefSeq" id="WP_381424576.1">
    <property type="nucleotide sequence ID" value="NZ_JBHSDH010000013.1"/>
</dbReference>
<organism evidence="1 2">
    <name type="scientific">Sphingorhabdus arenilitoris</name>
    <dbReference type="NCBI Taxonomy" id="1490041"/>
    <lineage>
        <taxon>Bacteria</taxon>
        <taxon>Pseudomonadati</taxon>
        <taxon>Pseudomonadota</taxon>
        <taxon>Alphaproteobacteria</taxon>
        <taxon>Sphingomonadales</taxon>
        <taxon>Sphingomonadaceae</taxon>
        <taxon>Sphingorhabdus</taxon>
    </lineage>
</organism>
<evidence type="ECO:0000313" key="2">
    <source>
        <dbReference type="Proteomes" id="UP001595887"/>
    </source>
</evidence>
<reference evidence="2" key="1">
    <citation type="journal article" date="2019" name="Int. J. Syst. Evol. Microbiol.">
        <title>The Global Catalogue of Microorganisms (GCM) 10K type strain sequencing project: providing services to taxonomists for standard genome sequencing and annotation.</title>
        <authorList>
            <consortium name="The Broad Institute Genomics Platform"/>
            <consortium name="The Broad Institute Genome Sequencing Center for Infectious Disease"/>
            <person name="Wu L."/>
            <person name="Ma J."/>
        </authorList>
    </citation>
    <scope>NUCLEOTIDE SEQUENCE [LARGE SCALE GENOMIC DNA]</scope>
    <source>
        <strain evidence="2">CECT 8531</strain>
    </source>
</reference>
<sequence length="297" mass="31519">MNIIDSSFLAKTPPPERIAALRTMARAKDIGNIAADSVPADQRDCGEYFTLGAAIFDRAMAGGAGYAGLPLAALHEIYSAEAEDMGAASAFTLLCAERASAALQAKGSKRQNAPDRPILWARESRHARQNGYLYPPGLTELGIDPARILYVDAPDSIALLCAAADALRSHVPCAVIAELSGARPKGLDLTATRRLSLSAQKSGIPVFCLRIDAAPMASAAFSRWRIASAPAQPLEANAPGYPVFDVDLLRHRGGLEGLSARLEWHSEQKSFRDAPDIGAVPAVSGNGTHIENIRKRA</sequence>
<dbReference type="Proteomes" id="UP001595887">
    <property type="component" value="Unassembled WGS sequence"/>
</dbReference>
<protein>
    <submittedName>
        <fullName evidence="1">ImuA family protein</fullName>
    </submittedName>
</protein>
<dbReference type="SUPFAM" id="SSF52540">
    <property type="entry name" value="P-loop containing nucleoside triphosphate hydrolases"/>
    <property type="match status" value="1"/>
</dbReference>
<dbReference type="InterPro" id="IPR027417">
    <property type="entry name" value="P-loop_NTPase"/>
</dbReference>
<evidence type="ECO:0000313" key="1">
    <source>
        <dbReference type="EMBL" id="MFC4293225.1"/>
    </source>
</evidence>
<accession>A0ABV8RK04</accession>
<proteinExistence type="predicted"/>
<dbReference type="Gene3D" id="3.40.50.300">
    <property type="entry name" value="P-loop containing nucleotide triphosphate hydrolases"/>
    <property type="match status" value="1"/>
</dbReference>
<dbReference type="EMBL" id="JBHSDH010000013">
    <property type="protein sequence ID" value="MFC4293225.1"/>
    <property type="molecule type" value="Genomic_DNA"/>
</dbReference>
<keyword evidence="2" id="KW-1185">Reference proteome</keyword>
<gene>
    <name evidence="1" type="ORF">ACFOWX_12440</name>
</gene>
<comment type="caution">
    <text evidence="1">The sequence shown here is derived from an EMBL/GenBank/DDBJ whole genome shotgun (WGS) entry which is preliminary data.</text>
</comment>